<dbReference type="Gene3D" id="3.40.970.10">
    <property type="entry name" value="Ribonuclease H1, N-terminal domain"/>
    <property type="match status" value="1"/>
</dbReference>
<organism evidence="2 3">
    <name type="scientific">Hypholoma sublateritium (strain FD-334 SS-4)</name>
    <dbReference type="NCBI Taxonomy" id="945553"/>
    <lineage>
        <taxon>Eukaryota</taxon>
        <taxon>Fungi</taxon>
        <taxon>Dikarya</taxon>
        <taxon>Basidiomycota</taxon>
        <taxon>Agaricomycotina</taxon>
        <taxon>Agaricomycetes</taxon>
        <taxon>Agaricomycetidae</taxon>
        <taxon>Agaricales</taxon>
        <taxon>Agaricineae</taxon>
        <taxon>Strophariaceae</taxon>
        <taxon>Hypholoma</taxon>
    </lineage>
</organism>
<dbReference type="AlphaFoldDB" id="A0A0D2KEA9"/>
<keyword evidence="3" id="KW-1185">Reference proteome</keyword>
<dbReference type="InterPro" id="IPR011320">
    <property type="entry name" value="RNase_H1_N"/>
</dbReference>
<dbReference type="Proteomes" id="UP000054270">
    <property type="component" value="Unassembled WGS sequence"/>
</dbReference>
<evidence type="ECO:0000313" key="2">
    <source>
        <dbReference type="EMBL" id="KJA12867.1"/>
    </source>
</evidence>
<dbReference type="SUPFAM" id="SSF55658">
    <property type="entry name" value="L9 N-domain-like"/>
    <property type="match status" value="1"/>
</dbReference>
<dbReference type="OrthoDB" id="3062648at2759"/>
<dbReference type="Pfam" id="PF01693">
    <property type="entry name" value="Cauli_VI"/>
    <property type="match status" value="1"/>
</dbReference>
<dbReference type="InterPro" id="IPR009027">
    <property type="entry name" value="Ribosomal_bL9/RNase_H1_N"/>
</dbReference>
<reference evidence="3" key="1">
    <citation type="submission" date="2014-04" db="EMBL/GenBank/DDBJ databases">
        <title>Evolutionary Origins and Diversification of the Mycorrhizal Mutualists.</title>
        <authorList>
            <consortium name="DOE Joint Genome Institute"/>
            <consortium name="Mycorrhizal Genomics Consortium"/>
            <person name="Kohler A."/>
            <person name="Kuo A."/>
            <person name="Nagy L.G."/>
            <person name="Floudas D."/>
            <person name="Copeland A."/>
            <person name="Barry K.W."/>
            <person name="Cichocki N."/>
            <person name="Veneault-Fourrey C."/>
            <person name="LaButti K."/>
            <person name="Lindquist E.A."/>
            <person name="Lipzen A."/>
            <person name="Lundell T."/>
            <person name="Morin E."/>
            <person name="Murat C."/>
            <person name="Riley R."/>
            <person name="Ohm R."/>
            <person name="Sun H."/>
            <person name="Tunlid A."/>
            <person name="Henrissat B."/>
            <person name="Grigoriev I.V."/>
            <person name="Hibbett D.S."/>
            <person name="Martin F."/>
        </authorList>
    </citation>
    <scope>NUCLEOTIDE SEQUENCE [LARGE SCALE GENOMIC DNA]</scope>
    <source>
        <strain evidence="3">FD-334 SS-4</strain>
    </source>
</reference>
<evidence type="ECO:0000313" key="3">
    <source>
        <dbReference type="Proteomes" id="UP000054270"/>
    </source>
</evidence>
<proteinExistence type="predicted"/>
<gene>
    <name evidence="2" type="ORF">HYPSUDRAFT_210045</name>
</gene>
<feature type="domain" description="Ribonuclease H1 N-terminal" evidence="1">
    <location>
        <begin position="59"/>
        <end position="99"/>
    </location>
</feature>
<protein>
    <recommendedName>
        <fullName evidence="1">Ribonuclease H1 N-terminal domain-containing protein</fullName>
    </recommendedName>
</protein>
<accession>A0A0D2KEA9</accession>
<dbReference type="InterPro" id="IPR037056">
    <property type="entry name" value="RNase_H1_N_sf"/>
</dbReference>
<name>A0A0D2KEA9_HYPSF</name>
<sequence length="126" mass="13849">MVVKCHSEEEARTEFRNAVEDGIAQKVALVEKSRFLYLSALDSLPMGEIPDFKPPSRRWYSVTVGRFPGVYNGPSGLAANVTGVSGAESTKFMTRAAAVEHFVSALESESVIQCIYEIERVPVTHV</sequence>
<dbReference type="EMBL" id="KN817862">
    <property type="protein sequence ID" value="KJA12867.1"/>
    <property type="molecule type" value="Genomic_DNA"/>
</dbReference>
<evidence type="ECO:0000259" key="1">
    <source>
        <dbReference type="Pfam" id="PF01693"/>
    </source>
</evidence>